<feature type="transmembrane region" description="Helical" evidence="2">
    <location>
        <begin position="244"/>
        <end position="268"/>
    </location>
</feature>
<evidence type="ECO:0000259" key="3">
    <source>
        <dbReference type="Pfam" id="PF01757"/>
    </source>
</evidence>
<sequence>MTMSPAEPPAPTARRRLGWADTAKGLSIIGVCLLHVVTAVPDALNTPVGLISTALDPLRMPLFFMVSGLFAHRILQRSLADLWYRRLWFLLVPYLVFTPVQAVFRLELDQRLSWGNFLLAIVSGDPGLWFLHALILFNLAAWLLRKQPAPLAVALSCLPLLIGVMTGAVMNQGFRQIVIYAPTFFIGLRYRELMFAIGQRAGRWWAAGASICVYLLSEVLYHHANTTRWAEWNELTASETAVANMVRAVAAIPVGIVLAVALVHTPVVGRSLQWIGRHTLPVYVSHHAVMALVFSAIVLPLVDSDPDRYGFLTHTYPMVIVGMLACAAAGAFFYAVSKVPYLQWVLYPPPLPRRHHRSAGHAGDHRARVETLSGVR</sequence>
<feature type="transmembrane region" description="Helical" evidence="2">
    <location>
        <begin position="151"/>
        <end position="171"/>
    </location>
</feature>
<comment type="caution">
    <text evidence="4">The sequence shown here is derived from an EMBL/GenBank/DDBJ whole genome shotgun (WGS) entry which is preliminary data.</text>
</comment>
<organism evidence="4 5">
    <name type="scientific">Corynebacterium heidelbergense</name>
    <dbReference type="NCBI Taxonomy" id="2055947"/>
    <lineage>
        <taxon>Bacteria</taxon>
        <taxon>Bacillati</taxon>
        <taxon>Actinomycetota</taxon>
        <taxon>Actinomycetes</taxon>
        <taxon>Mycobacteriales</taxon>
        <taxon>Corynebacteriaceae</taxon>
        <taxon>Corynebacterium</taxon>
    </lineage>
</organism>
<feature type="transmembrane region" description="Helical" evidence="2">
    <location>
        <begin position="314"/>
        <end position="336"/>
    </location>
</feature>
<reference evidence="4 5" key="1">
    <citation type="journal article" date="2018" name="Syst. Appl. Microbiol.">
        <title>Corynebacterium heidelbergense sp. nov., isolated from the preen glands of Egyptian geese (Alopochen aegyptiacus).</title>
        <authorList>
            <person name="Braun M.S."/>
            <person name="Wang E."/>
            <person name="Zimmermann S."/>
            <person name="Wink M."/>
        </authorList>
    </citation>
    <scope>NUCLEOTIDE SEQUENCE [LARGE SCALE GENOMIC DNA]</scope>
    <source>
        <strain evidence="4 5">647</strain>
    </source>
</reference>
<name>A0A364V5Y5_9CORY</name>
<dbReference type="EMBL" id="QHCV01000042">
    <property type="protein sequence ID" value="RAV32031.1"/>
    <property type="molecule type" value="Genomic_DNA"/>
</dbReference>
<keyword evidence="5" id="KW-1185">Reference proteome</keyword>
<keyword evidence="2" id="KW-1133">Transmembrane helix</keyword>
<feature type="transmembrane region" description="Helical" evidence="2">
    <location>
        <begin position="280"/>
        <end position="302"/>
    </location>
</feature>
<evidence type="ECO:0000256" key="2">
    <source>
        <dbReference type="SAM" id="Phobius"/>
    </source>
</evidence>
<evidence type="ECO:0000313" key="5">
    <source>
        <dbReference type="Proteomes" id="UP000251577"/>
    </source>
</evidence>
<feature type="transmembrane region" description="Helical" evidence="2">
    <location>
        <begin position="177"/>
        <end position="197"/>
    </location>
</feature>
<protein>
    <recommendedName>
        <fullName evidence="3">Acyltransferase 3 domain-containing protein</fullName>
    </recommendedName>
</protein>
<dbReference type="PANTHER" id="PTHR37312:SF1">
    <property type="entry name" value="MEMBRANE-BOUND ACYLTRANSFERASE YKRP-RELATED"/>
    <property type="match status" value="1"/>
</dbReference>
<evidence type="ECO:0000256" key="1">
    <source>
        <dbReference type="SAM" id="MobiDB-lite"/>
    </source>
</evidence>
<dbReference type="Pfam" id="PF01757">
    <property type="entry name" value="Acyl_transf_3"/>
    <property type="match status" value="1"/>
</dbReference>
<proteinExistence type="predicted"/>
<feature type="region of interest" description="Disordered" evidence="1">
    <location>
        <begin position="356"/>
        <end position="376"/>
    </location>
</feature>
<feature type="domain" description="Acyltransferase 3" evidence="3">
    <location>
        <begin position="18"/>
        <end position="328"/>
    </location>
</feature>
<dbReference type="InterPro" id="IPR052734">
    <property type="entry name" value="Nod_factor_acetyltransferase"/>
</dbReference>
<feature type="transmembrane region" description="Helical" evidence="2">
    <location>
        <begin position="87"/>
        <end position="106"/>
    </location>
</feature>
<dbReference type="RefSeq" id="WP_113630734.1">
    <property type="nucleotide sequence ID" value="NZ_QHCV01000042.1"/>
</dbReference>
<feature type="transmembrane region" description="Helical" evidence="2">
    <location>
        <begin position="204"/>
        <end position="224"/>
    </location>
</feature>
<accession>A0A364V5Y5</accession>
<feature type="transmembrane region" description="Helical" evidence="2">
    <location>
        <begin position="126"/>
        <end position="144"/>
    </location>
</feature>
<dbReference type="Proteomes" id="UP000251577">
    <property type="component" value="Unassembled WGS sequence"/>
</dbReference>
<keyword evidence="2" id="KW-0472">Membrane</keyword>
<evidence type="ECO:0000313" key="4">
    <source>
        <dbReference type="EMBL" id="RAV32031.1"/>
    </source>
</evidence>
<dbReference type="PANTHER" id="PTHR37312">
    <property type="entry name" value="MEMBRANE-BOUND ACYLTRANSFERASE YKRP-RELATED"/>
    <property type="match status" value="1"/>
</dbReference>
<gene>
    <name evidence="4" type="ORF">DLJ54_05195</name>
</gene>
<dbReference type="InterPro" id="IPR002656">
    <property type="entry name" value="Acyl_transf_3_dom"/>
</dbReference>
<dbReference type="AlphaFoldDB" id="A0A364V5Y5"/>
<dbReference type="GO" id="GO:0016747">
    <property type="term" value="F:acyltransferase activity, transferring groups other than amino-acyl groups"/>
    <property type="evidence" value="ECO:0007669"/>
    <property type="project" value="InterPro"/>
</dbReference>
<keyword evidence="2" id="KW-0812">Transmembrane</keyword>